<sequence>MQIYKIFLGSEWAELDEKGETLGAPIDLADGFIHFSTAAQAGETAAKYFAGVDGLMLVAFEADDMGDAIKWEPSRGGDLFPHLYRPLKRAEVLWAKPLPFENGAHIFPAEMT</sequence>
<protein>
    <submittedName>
        <fullName evidence="1">DUF952 domain-containing protein</fullName>
    </submittedName>
</protein>
<dbReference type="Pfam" id="PF06108">
    <property type="entry name" value="DUF952"/>
    <property type="match status" value="1"/>
</dbReference>
<dbReference type="EMBL" id="CP032125">
    <property type="protein sequence ID" value="AXX98697.1"/>
    <property type="molecule type" value="Genomic_DNA"/>
</dbReference>
<dbReference type="AlphaFoldDB" id="A0A347UIL9"/>
<dbReference type="PANTHER" id="PTHR34129:SF1">
    <property type="entry name" value="DUF952 DOMAIN-CONTAINING PROTEIN"/>
    <property type="match status" value="1"/>
</dbReference>
<organism evidence="1 2">
    <name type="scientific">Profundibacter amoris</name>
    <dbReference type="NCBI Taxonomy" id="2171755"/>
    <lineage>
        <taxon>Bacteria</taxon>
        <taxon>Pseudomonadati</taxon>
        <taxon>Pseudomonadota</taxon>
        <taxon>Alphaproteobacteria</taxon>
        <taxon>Rhodobacterales</taxon>
        <taxon>Paracoccaceae</taxon>
        <taxon>Profundibacter</taxon>
    </lineage>
</organism>
<dbReference type="Gene3D" id="3.20.170.20">
    <property type="entry name" value="Protein of unknown function DUF952"/>
    <property type="match status" value="1"/>
</dbReference>
<evidence type="ECO:0000313" key="2">
    <source>
        <dbReference type="Proteomes" id="UP000261704"/>
    </source>
</evidence>
<dbReference type="OrthoDB" id="9799937at2"/>
<keyword evidence="2" id="KW-1185">Reference proteome</keyword>
<dbReference type="SUPFAM" id="SSF56399">
    <property type="entry name" value="ADP-ribosylation"/>
    <property type="match status" value="1"/>
</dbReference>
<dbReference type="RefSeq" id="WP_118943351.1">
    <property type="nucleotide sequence ID" value="NZ_CP032125.1"/>
</dbReference>
<evidence type="ECO:0000313" key="1">
    <source>
        <dbReference type="EMBL" id="AXX98697.1"/>
    </source>
</evidence>
<accession>A0A347UIL9</accession>
<dbReference type="Proteomes" id="UP000261704">
    <property type="component" value="Chromosome"/>
</dbReference>
<reference evidence="1 2" key="1">
    <citation type="submission" date="2018-09" db="EMBL/GenBank/DDBJ databases">
        <title>Profundibacter amoris BAR1 gen. nov., sp. nov., a new member of the Roseobacter clade isolated at Lokis Castle Vent Field on the Arctic Mid-Oceanic Ridge.</title>
        <authorList>
            <person name="Le Moine Bauer S."/>
            <person name="Sjoeberg A.G."/>
            <person name="L'Haridon S."/>
            <person name="Stokke R."/>
            <person name="Roalkvam I."/>
            <person name="Steen I.H."/>
            <person name="Dahle H."/>
        </authorList>
    </citation>
    <scope>NUCLEOTIDE SEQUENCE [LARGE SCALE GENOMIC DNA]</scope>
    <source>
        <strain evidence="1 2">BAR1</strain>
    </source>
</reference>
<dbReference type="InterPro" id="IPR009297">
    <property type="entry name" value="DUF952"/>
</dbReference>
<proteinExistence type="predicted"/>
<name>A0A347UIL9_9RHOB</name>
<dbReference type="KEGG" id="pamo:BAR1_12660"/>
<gene>
    <name evidence="1" type="ORF">BAR1_12660</name>
</gene>
<dbReference type="PANTHER" id="PTHR34129">
    <property type="entry name" value="BLR1139 PROTEIN"/>
    <property type="match status" value="1"/>
</dbReference>